<dbReference type="Pfam" id="PF02362">
    <property type="entry name" value="B3"/>
    <property type="match status" value="1"/>
</dbReference>
<dbReference type="PROSITE" id="PS50863">
    <property type="entry name" value="B3"/>
    <property type="match status" value="1"/>
</dbReference>
<evidence type="ECO:0000256" key="3">
    <source>
        <dbReference type="ARBA" id="ARBA00023125"/>
    </source>
</evidence>
<dbReference type="InterPro" id="IPR044837">
    <property type="entry name" value="REM16-like"/>
</dbReference>
<dbReference type="AlphaFoldDB" id="A0AAW1XWC1"/>
<comment type="caution">
    <text evidence="8">The sequence shown here is derived from an EMBL/GenBank/DDBJ whole genome shotgun (WGS) entry which is preliminary data.</text>
</comment>
<dbReference type="PANTHER" id="PTHR31391:SF3">
    <property type="entry name" value="B3 DOMAIN-CONTAINING PROTEIN OS05G0481400"/>
    <property type="match status" value="1"/>
</dbReference>
<sequence>MASYEERSAAYKAAEELQETLQSEIHLWSNRWFALMFIAVFGSSTKFCEDHLPKMDSELVLEDEDGNAYDSKIHCQRTGLSGGWRAFALEHKLDDGDALVFELIDPTRFKIHIVKVISREHCKDKVKSAGKPSKAAKKPKPESDQKQRFKRATSPEIIDLKTPPELLPESPKSEVVLPYRLRKRG</sequence>
<dbReference type="Gene3D" id="2.40.330.10">
    <property type="entry name" value="DNA-binding pseudobarrel domain"/>
    <property type="match status" value="1"/>
</dbReference>
<feature type="compositionally biased region" description="Low complexity" evidence="6">
    <location>
        <begin position="160"/>
        <end position="171"/>
    </location>
</feature>
<dbReference type="SMART" id="SM01019">
    <property type="entry name" value="B3"/>
    <property type="match status" value="1"/>
</dbReference>
<keyword evidence="3" id="KW-0238">DNA-binding</keyword>
<evidence type="ECO:0000256" key="5">
    <source>
        <dbReference type="ARBA" id="ARBA00023242"/>
    </source>
</evidence>
<dbReference type="InterPro" id="IPR015300">
    <property type="entry name" value="DNA-bd_pseudobarrel_sf"/>
</dbReference>
<keyword evidence="4" id="KW-0804">Transcription</keyword>
<dbReference type="GO" id="GO:0005634">
    <property type="term" value="C:nucleus"/>
    <property type="evidence" value="ECO:0007669"/>
    <property type="project" value="UniProtKB-SubCell"/>
</dbReference>
<dbReference type="PANTHER" id="PTHR31391">
    <property type="entry name" value="B3 DOMAIN-CONTAINING PROTEIN OS11G0197600-RELATED"/>
    <property type="match status" value="1"/>
</dbReference>
<reference evidence="8 9" key="1">
    <citation type="journal article" date="2023" name="G3 (Bethesda)">
        <title>A chromosome-length genome assembly and annotation of blackberry (Rubus argutus, cv. 'Hillquist').</title>
        <authorList>
            <person name="Bruna T."/>
            <person name="Aryal R."/>
            <person name="Dudchenko O."/>
            <person name="Sargent D.J."/>
            <person name="Mead D."/>
            <person name="Buti M."/>
            <person name="Cavallini A."/>
            <person name="Hytonen T."/>
            <person name="Andres J."/>
            <person name="Pham M."/>
            <person name="Weisz D."/>
            <person name="Mascagni F."/>
            <person name="Usai G."/>
            <person name="Natali L."/>
            <person name="Bassil N."/>
            <person name="Fernandez G.E."/>
            <person name="Lomsadze A."/>
            <person name="Armour M."/>
            <person name="Olukolu B."/>
            <person name="Poorten T."/>
            <person name="Britton C."/>
            <person name="Davik J."/>
            <person name="Ashrafi H."/>
            <person name="Aiden E.L."/>
            <person name="Borodovsky M."/>
            <person name="Worthington M."/>
        </authorList>
    </citation>
    <scope>NUCLEOTIDE SEQUENCE [LARGE SCALE GENOMIC DNA]</scope>
    <source>
        <strain evidence="8">PI 553951</strain>
    </source>
</reference>
<dbReference type="GO" id="GO:0003677">
    <property type="term" value="F:DNA binding"/>
    <property type="evidence" value="ECO:0007669"/>
    <property type="project" value="UniProtKB-KW"/>
</dbReference>
<dbReference type="InterPro" id="IPR003340">
    <property type="entry name" value="B3_DNA-bd"/>
</dbReference>
<dbReference type="CDD" id="cd10017">
    <property type="entry name" value="B3_DNA"/>
    <property type="match status" value="1"/>
</dbReference>
<feature type="domain" description="TF-B3" evidence="7">
    <location>
        <begin position="46"/>
        <end position="117"/>
    </location>
</feature>
<evidence type="ECO:0000256" key="6">
    <source>
        <dbReference type="SAM" id="MobiDB-lite"/>
    </source>
</evidence>
<accession>A0AAW1XWC1</accession>
<dbReference type="Proteomes" id="UP001457282">
    <property type="component" value="Unassembled WGS sequence"/>
</dbReference>
<evidence type="ECO:0000256" key="4">
    <source>
        <dbReference type="ARBA" id="ARBA00023163"/>
    </source>
</evidence>
<dbReference type="SUPFAM" id="SSF101936">
    <property type="entry name" value="DNA-binding pseudobarrel domain"/>
    <property type="match status" value="1"/>
</dbReference>
<evidence type="ECO:0000313" key="8">
    <source>
        <dbReference type="EMBL" id="KAK9941018.1"/>
    </source>
</evidence>
<keyword evidence="2" id="KW-0805">Transcription regulation</keyword>
<keyword evidence="5" id="KW-0539">Nucleus</keyword>
<feature type="region of interest" description="Disordered" evidence="6">
    <location>
        <begin position="124"/>
        <end position="171"/>
    </location>
</feature>
<evidence type="ECO:0000313" key="9">
    <source>
        <dbReference type="Proteomes" id="UP001457282"/>
    </source>
</evidence>
<protein>
    <recommendedName>
        <fullName evidence="7">TF-B3 domain-containing protein</fullName>
    </recommendedName>
</protein>
<organism evidence="8 9">
    <name type="scientific">Rubus argutus</name>
    <name type="common">Southern blackberry</name>
    <dbReference type="NCBI Taxonomy" id="59490"/>
    <lineage>
        <taxon>Eukaryota</taxon>
        <taxon>Viridiplantae</taxon>
        <taxon>Streptophyta</taxon>
        <taxon>Embryophyta</taxon>
        <taxon>Tracheophyta</taxon>
        <taxon>Spermatophyta</taxon>
        <taxon>Magnoliopsida</taxon>
        <taxon>eudicotyledons</taxon>
        <taxon>Gunneridae</taxon>
        <taxon>Pentapetalae</taxon>
        <taxon>rosids</taxon>
        <taxon>fabids</taxon>
        <taxon>Rosales</taxon>
        <taxon>Rosaceae</taxon>
        <taxon>Rosoideae</taxon>
        <taxon>Rosoideae incertae sedis</taxon>
        <taxon>Rubus</taxon>
    </lineage>
</organism>
<proteinExistence type="predicted"/>
<evidence type="ECO:0000259" key="7">
    <source>
        <dbReference type="PROSITE" id="PS50863"/>
    </source>
</evidence>
<comment type="subcellular location">
    <subcellularLocation>
        <location evidence="1">Nucleus</location>
    </subcellularLocation>
</comment>
<keyword evidence="9" id="KW-1185">Reference proteome</keyword>
<evidence type="ECO:0000256" key="1">
    <source>
        <dbReference type="ARBA" id="ARBA00004123"/>
    </source>
</evidence>
<name>A0AAW1XWC1_RUBAR</name>
<dbReference type="EMBL" id="JBEDUW010000003">
    <property type="protein sequence ID" value="KAK9941018.1"/>
    <property type="molecule type" value="Genomic_DNA"/>
</dbReference>
<evidence type="ECO:0000256" key="2">
    <source>
        <dbReference type="ARBA" id="ARBA00023015"/>
    </source>
</evidence>
<gene>
    <name evidence="8" type="ORF">M0R45_017647</name>
</gene>